<reference evidence="2" key="1">
    <citation type="submission" date="2020-04" db="EMBL/GenBank/DDBJ databases">
        <authorList>
            <person name="Chiriac C."/>
            <person name="Salcher M."/>
            <person name="Ghai R."/>
            <person name="Kavagutti S V."/>
        </authorList>
    </citation>
    <scope>NUCLEOTIDE SEQUENCE</scope>
</reference>
<feature type="region of interest" description="Disordered" evidence="1">
    <location>
        <begin position="1"/>
        <end position="23"/>
    </location>
</feature>
<organism evidence="2">
    <name type="scientific">uncultured Caudovirales phage</name>
    <dbReference type="NCBI Taxonomy" id="2100421"/>
    <lineage>
        <taxon>Viruses</taxon>
        <taxon>Duplodnaviria</taxon>
        <taxon>Heunggongvirae</taxon>
        <taxon>Uroviricota</taxon>
        <taxon>Caudoviricetes</taxon>
        <taxon>Peduoviridae</taxon>
        <taxon>Maltschvirus</taxon>
        <taxon>Maltschvirus maltsch</taxon>
    </lineage>
</organism>
<evidence type="ECO:0000313" key="2">
    <source>
        <dbReference type="EMBL" id="CAB4140662.1"/>
    </source>
</evidence>
<evidence type="ECO:0000256" key="1">
    <source>
        <dbReference type="SAM" id="MobiDB-lite"/>
    </source>
</evidence>
<name>A0A6J5M367_9CAUD</name>
<proteinExistence type="predicted"/>
<accession>A0A6J5M367</accession>
<dbReference type="EMBL" id="LR796376">
    <property type="protein sequence ID" value="CAB4140662.1"/>
    <property type="molecule type" value="Genomic_DNA"/>
</dbReference>
<protein>
    <submittedName>
        <fullName evidence="2">Uncharacterized protein</fullName>
    </submittedName>
</protein>
<sequence length="115" mass="12448">MKFTITKTPTFGGGTAWSGDPENRPPRLVEGWVYPAQPLFRRQQQSQVVWASAGRVSPDEARAFANAVIEIADAVEAEAERLGQFTNETIKSANAVKALLESDDEIAATQTGKGK</sequence>
<gene>
    <name evidence="2" type="ORF">UFOVP398_63</name>
</gene>